<dbReference type="EMBL" id="MN740532">
    <property type="protein sequence ID" value="QHU31640.1"/>
    <property type="molecule type" value="Genomic_DNA"/>
</dbReference>
<dbReference type="AlphaFoldDB" id="A0A6C0LMR5"/>
<name>A0A6C0LMR5_9ZZZZ</name>
<protein>
    <submittedName>
        <fullName evidence="1">Uncharacterized protein</fullName>
    </submittedName>
</protein>
<proteinExistence type="predicted"/>
<sequence>MAKAEFDAAIFFDNDQGYLDDVKTRCPKITLVKVNETYPLKKSSLNSGPLSELIDTLENNSYVYFLKQYTDWVPSYDPDSGIQEADIQKYYEWAKTATGNRILLLDWDLTMVMFNGMDLPSYDDIGYNLFKNTTIEPKDIAMFYFGGKERYDMIKRWLIDVAKSGVRIGILTNNGGCHDPIFQQVVAEMVPRGSYEMMCSRFAPHNSNKGKFLSADPRFARLCVKTGGRRKTRRRKSRKHRK</sequence>
<accession>A0A6C0LMR5</accession>
<evidence type="ECO:0000313" key="1">
    <source>
        <dbReference type="EMBL" id="QHU31640.1"/>
    </source>
</evidence>
<reference evidence="1" key="1">
    <citation type="journal article" date="2020" name="Nature">
        <title>Giant virus diversity and host interactions through global metagenomics.</title>
        <authorList>
            <person name="Schulz F."/>
            <person name="Roux S."/>
            <person name="Paez-Espino D."/>
            <person name="Jungbluth S."/>
            <person name="Walsh D.A."/>
            <person name="Denef V.J."/>
            <person name="McMahon K.D."/>
            <person name="Konstantinidis K.T."/>
            <person name="Eloe-Fadrosh E.A."/>
            <person name="Kyrpides N.C."/>
            <person name="Woyke T."/>
        </authorList>
    </citation>
    <scope>NUCLEOTIDE SEQUENCE</scope>
    <source>
        <strain evidence="1">GVMAG-M-3300027963-41</strain>
    </source>
</reference>
<organism evidence="1">
    <name type="scientific">viral metagenome</name>
    <dbReference type="NCBI Taxonomy" id="1070528"/>
    <lineage>
        <taxon>unclassified sequences</taxon>
        <taxon>metagenomes</taxon>
        <taxon>organismal metagenomes</taxon>
    </lineage>
</organism>